<reference evidence="1" key="1">
    <citation type="journal article" date="2021" name="Proc. Natl. Acad. Sci. U.S.A.">
        <title>A Catalog of Tens of Thousands of Viruses from Human Metagenomes Reveals Hidden Associations with Chronic Diseases.</title>
        <authorList>
            <person name="Tisza M.J."/>
            <person name="Buck C.B."/>
        </authorList>
    </citation>
    <scope>NUCLEOTIDE SEQUENCE</scope>
    <source>
        <strain evidence="1">Ct7EW56</strain>
    </source>
</reference>
<proteinExistence type="predicted"/>
<dbReference type="EMBL" id="BK015904">
    <property type="protein sequence ID" value="DAD72713.1"/>
    <property type="molecule type" value="Genomic_DNA"/>
</dbReference>
<name>A0A8S5LRR1_9CAUD</name>
<sequence>MHHSITGVTLFKKCYLWCYLSILWRKISDIQFSPFLVKSRLPKDFCLIKKVAEGGFEPLHYSFISA</sequence>
<organism evidence="1">
    <name type="scientific">Siphoviridae sp. ct7EW56</name>
    <dbReference type="NCBI Taxonomy" id="2827562"/>
    <lineage>
        <taxon>Viruses</taxon>
        <taxon>Duplodnaviria</taxon>
        <taxon>Heunggongvirae</taxon>
        <taxon>Uroviricota</taxon>
        <taxon>Caudoviricetes</taxon>
    </lineage>
</organism>
<evidence type="ECO:0000313" key="1">
    <source>
        <dbReference type="EMBL" id="DAD72713.1"/>
    </source>
</evidence>
<protein>
    <submittedName>
        <fullName evidence="1">Uncharacterized protein</fullName>
    </submittedName>
</protein>
<accession>A0A8S5LRR1</accession>